<comment type="caution">
    <text evidence="2">The sequence shown here is derived from an EMBL/GenBank/DDBJ whole genome shotgun (WGS) entry which is preliminary data.</text>
</comment>
<feature type="chain" id="PRO_5020852295" evidence="1">
    <location>
        <begin position="25"/>
        <end position="116"/>
    </location>
</feature>
<keyword evidence="3" id="KW-1185">Reference proteome</keyword>
<protein>
    <submittedName>
        <fullName evidence="2">Uncharacterized protein</fullName>
    </submittedName>
</protein>
<proteinExistence type="predicted"/>
<evidence type="ECO:0000313" key="3">
    <source>
        <dbReference type="Proteomes" id="UP000290288"/>
    </source>
</evidence>
<dbReference type="AlphaFoldDB" id="A0A4Q2D334"/>
<name>A0A4Q2D334_9AGAR</name>
<evidence type="ECO:0000256" key="1">
    <source>
        <dbReference type="SAM" id="SignalP"/>
    </source>
</evidence>
<dbReference type="Proteomes" id="UP000290288">
    <property type="component" value="Unassembled WGS sequence"/>
</dbReference>
<evidence type="ECO:0000313" key="2">
    <source>
        <dbReference type="EMBL" id="RXW12761.1"/>
    </source>
</evidence>
<dbReference type="EMBL" id="SDEE01001129">
    <property type="protein sequence ID" value="RXW12761.1"/>
    <property type="molecule type" value="Genomic_DNA"/>
</dbReference>
<accession>A0A4Q2D334</accession>
<reference evidence="2 3" key="1">
    <citation type="submission" date="2019-01" db="EMBL/GenBank/DDBJ databases">
        <title>Draft genome sequence of Psathyrella aberdarensis IHI B618.</title>
        <authorList>
            <person name="Buettner E."/>
            <person name="Kellner H."/>
        </authorList>
    </citation>
    <scope>NUCLEOTIDE SEQUENCE [LARGE SCALE GENOMIC DNA]</scope>
    <source>
        <strain evidence="2 3">IHI B618</strain>
    </source>
</reference>
<organism evidence="2 3">
    <name type="scientific">Candolleomyces aberdarensis</name>
    <dbReference type="NCBI Taxonomy" id="2316362"/>
    <lineage>
        <taxon>Eukaryota</taxon>
        <taxon>Fungi</taxon>
        <taxon>Dikarya</taxon>
        <taxon>Basidiomycota</taxon>
        <taxon>Agaricomycotina</taxon>
        <taxon>Agaricomycetes</taxon>
        <taxon>Agaricomycetidae</taxon>
        <taxon>Agaricales</taxon>
        <taxon>Agaricineae</taxon>
        <taxon>Psathyrellaceae</taxon>
        <taxon>Candolleomyces</taxon>
    </lineage>
</organism>
<gene>
    <name evidence="2" type="ORF">EST38_g13091</name>
</gene>
<feature type="signal peptide" evidence="1">
    <location>
        <begin position="1"/>
        <end position="24"/>
    </location>
</feature>
<keyword evidence="1" id="KW-0732">Signal</keyword>
<sequence>MRFPTLISLIASYVVLVALPAAAGNNNFHGEKPAFSGEKPAVIGNIGAQIHNDARNSVLKMGAGAAGSPGEKPVLFGDVGIQGGGKDVGWFGKIGARGRPGEKAHPTIEVGVEIKV</sequence>